<keyword evidence="2" id="KW-0805">Transcription regulation</keyword>
<organism evidence="9 10">
    <name type="scientific">Ructibacterium gallinarum</name>
    <dbReference type="NCBI Taxonomy" id="2779355"/>
    <lineage>
        <taxon>Bacteria</taxon>
        <taxon>Bacillati</taxon>
        <taxon>Bacillota</taxon>
        <taxon>Clostridia</taxon>
        <taxon>Eubacteriales</taxon>
        <taxon>Oscillospiraceae</taxon>
        <taxon>Ructibacterium</taxon>
    </lineage>
</organism>
<dbReference type="PANTHER" id="PTHR43280:SF2">
    <property type="entry name" value="HTH-TYPE TRANSCRIPTIONAL REGULATOR EXSA"/>
    <property type="match status" value="1"/>
</dbReference>
<dbReference type="PROSITE" id="PS50110">
    <property type="entry name" value="RESPONSE_REGULATORY"/>
    <property type="match status" value="1"/>
</dbReference>
<gene>
    <name evidence="9" type="ORF">INF28_10715</name>
</gene>
<feature type="domain" description="HTH araC/xylS-type" evidence="7">
    <location>
        <begin position="386"/>
        <end position="484"/>
    </location>
</feature>
<dbReference type="CDD" id="cd17536">
    <property type="entry name" value="REC_YesN-like"/>
    <property type="match status" value="1"/>
</dbReference>
<dbReference type="SMART" id="SM00448">
    <property type="entry name" value="REC"/>
    <property type="match status" value="1"/>
</dbReference>
<comment type="caution">
    <text evidence="9">The sequence shown here is derived from an EMBL/GenBank/DDBJ whole genome shotgun (WGS) entry which is preliminary data.</text>
</comment>
<dbReference type="AlphaFoldDB" id="A0A9D5R8Z7"/>
<keyword evidence="10" id="KW-1185">Reference proteome</keyword>
<dbReference type="Pfam" id="PF00072">
    <property type="entry name" value="Response_reg"/>
    <property type="match status" value="1"/>
</dbReference>
<dbReference type="Gene3D" id="3.40.50.2300">
    <property type="match status" value="1"/>
</dbReference>
<dbReference type="SUPFAM" id="SSF52172">
    <property type="entry name" value="CheY-like"/>
    <property type="match status" value="1"/>
</dbReference>
<evidence type="ECO:0000259" key="7">
    <source>
        <dbReference type="PROSITE" id="PS01124"/>
    </source>
</evidence>
<feature type="domain" description="Response regulatory" evidence="8">
    <location>
        <begin position="3"/>
        <end position="121"/>
    </location>
</feature>
<keyword evidence="6" id="KW-0597">Phosphoprotein</keyword>
<comment type="function">
    <text evidence="5">May play the central regulatory role in sporulation. It may be an element of the effector pathway responsible for the activation of sporulation genes in response to nutritional stress. Spo0A may act in concert with spo0H (a sigma factor) to control the expression of some genes that are critical to the sporulation process.</text>
</comment>
<reference evidence="9" key="1">
    <citation type="submission" date="2020-10" db="EMBL/GenBank/DDBJ databases">
        <title>ChiBAC.</title>
        <authorList>
            <person name="Zenner C."/>
            <person name="Hitch T.C.A."/>
            <person name="Clavel T."/>
        </authorList>
    </citation>
    <scope>NUCLEOTIDE SEQUENCE</scope>
    <source>
        <strain evidence="9">DSM 107454</strain>
    </source>
</reference>
<accession>A0A9D5R8Z7</accession>
<sequence length="487" mass="56285">MYNLLIVDDELLFCRQMVHVLDWEALGFHISGTFTDAQKALDFITENAVDAILTDIKMPGGPSGIDLAEYINRNYPDISVIIMSGYRSFDYAQAAIRNNVCAYLTKPITYQALYETFTDLKASLDKRQPAYDAQELESLIQRTCLHEILLKAVSSRAQAEEKCLSARLPVRILDFPCFYVRAEFAEFDDFLDKKWKHGRERFYQSLWHFLIPADCGYLCYPLFAEKQAASFLLFSENGALPDLTERAQQYCEILGLRCNIRTTPQYADLFALAEDYEHLAAIDPEYTKNSMETLLSLIHTGKTEAACQAFDLLFQPTEITLQKAQDIARTLLQSVRSFAADKSISYPLLNTDDAKEIHRQLSIFVRETAQQFRDGLGPDGYEHLIEKAQRYIRENYAKDITLKEVAGFVALNPIYLSRFFKQKTGEKFIDYLTRIRMEKAAELLRQPDIKVYEICSRVGYHNVQHFYRLFKLYTGYTPTEYRAQQKE</sequence>
<dbReference type="EMBL" id="JADCKB010000027">
    <property type="protein sequence ID" value="MBE5040931.1"/>
    <property type="molecule type" value="Genomic_DNA"/>
</dbReference>
<dbReference type="InterPro" id="IPR011006">
    <property type="entry name" value="CheY-like_superfamily"/>
</dbReference>
<evidence type="ECO:0000313" key="9">
    <source>
        <dbReference type="EMBL" id="MBE5040931.1"/>
    </source>
</evidence>
<evidence type="ECO:0000259" key="8">
    <source>
        <dbReference type="PROSITE" id="PS50110"/>
    </source>
</evidence>
<evidence type="ECO:0000256" key="2">
    <source>
        <dbReference type="ARBA" id="ARBA00023015"/>
    </source>
</evidence>
<evidence type="ECO:0000256" key="6">
    <source>
        <dbReference type="PROSITE-ProRule" id="PRU00169"/>
    </source>
</evidence>
<dbReference type="GO" id="GO:0003700">
    <property type="term" value="F:DNA-binding transcription factor activity"/>
    <property type="evidence" value="ECO:0007669"/>
    <property type="project" value="InterPro"/>
</dbReference>
<dbReference type="PROSITE" id="PS00041">
    <property type="entry name" value="HTH_ARAC_FAMILY_1"/>
    <property type="match status" value="1"/>
</dbReference>
<dbReference type="Gene3D" id="1.10.10.60">
    <property type="entry name" value="Homeodomain-like"/>
    <property type="match status" value="2"/>
</dbReference>
<dbReference type="InterPro" id="IPR018062">
    <property type="entry name" value="HTH_AraC-typ_CS"/>
</dbReference>
<dbReference type="InterPro" id="IPR001789">
    <property type="entry name" value="Sig_transdc_resp-reg_receiver"/>
</dbReference>
<dbReference type="Pfam" id="PF12833">
    <property type="entry name" value="HTH_18"/>
    <property type="match status" value="1"/>
</dbReference>
<dbReference type="SUPFAM" id="SSF46689">
    <property type="entry name" value="Homeodomain-like"/>
    <property type="match status" value="2"/>
</dbReference>
<name>A0A9D5R8Z7_9FIRM</name>
<evidence type="ECO:0000256" key="5">
    <source>
        <dbReference type="ARBA" id="ARBA00024867"/>
    </source>
</evidence>
<protein>
    <recommendedName>
        <fullName evidence="1">Stage 0 sporulation protein A homolog</fullName>
    </recommendedName>
</protein>
<dbReference type="GO" id="GO:0000160">
    <property type="term" value="P:phosphorelay signal transduction system"/>
    <property type="evidence" value="ECO:0007669"/>
    <property type="project" value="InterPro"/>
</dbReference>
<dbReference type="PROSITE" id="PS01124">
    <property type="entry name" value="HTH_ARAC_FAMILY_2"/>
    <property type="match status" value="1"/>
</dbReference>
<dbReference type="SMART" id="SM00342">
    <property type="entry name" value="HTH_ARAC"/>
    <property type="match status" value="1"/>
</dbReference>
<dbReference type="Proteomes" id="UP000806542">
    <property type="component" value="Unassembled WGS sequence"/>
</dbReference>
<feature type="modified residue" description="4-aspartylphosphate" evidence="6">
    <location>
        <position position="55"/>
    </location>
</feature>
<dbReference type="InterPro" id="IPR018060">
    <property type="entry name" value="HTH_AraC"/>
</dbReference>
<keyword evidence="3" id="KW-0238">DNA-binding</keyword>
<evidence type="ECO:0000256" key="4">
    <source>
        <dbReference type="ARBA" id="ARBA00023163"/>
    </source>
</evidence>
<evidence type="ECO:0000256" key="1">
    <source>
        <dbReference type="ARBA" id="ARBA00018672"/>
    </source>
</evidence>
<evidence type="ECO:0000256" key="3">
    <source>
        <dbReference type="ARBA" id="ARBA00023125"/>
    </source>
</evidence>
<proteinExistence type="predicted"/>
<dbReference type="PANTHER" id="PTHR43280">
    <property type="entry name" value="ARAC-FAMILY TRANSCRIPTIONAL REGULATOR"/>
    <property type="match status" value="1"/>
</dbReference>
<evidence type="ECO:0000313" key="10">
    <source>
        <dbReference type="Proteomes" id="UP000806542"/>
    </source>
</evidence>
<dbReference type="GO" id="GO:0043565">
    <property type="term" value="F:sequence-specific DNA binding"/>
    <property type="evidence" value="ECO:0007669"/>
    <property type="project" value="InterPro"/>
</dbReference>
<dbReference type="RefSeq" id="WP_226393472.1">
    <property type="nucleotide sequence ID" value="NZ_JADCKB010000027.1"/>
</dbReference>
<dbReference type="InterPro" id="IPR009057">
    <property type="entry name" value="Homeodomain-like_sf"/>
</dbReference>
<keyword evidence="4" id="KW-0804">Transcription</keyword>